<dbReference type="EMBL" id="AMRJ01000011">
    <property type="protein sequence ID" value="EKF74506.1"/>
    <property type="molecule type" value="Genomic_DNA"/>
</dbReference>
<dbReference type="OrthoDB" id="7068596at2"/>
<evidence type="ECO:0000256" key="1">
    <source>
        <dbReference type="SAM" id="MobiDB-lite"/>
    </source>
</evidence>
<feature type="compositionally biased region" description="Polar residues" evidence="1">
    <location>
        <begin position="51"/>
        <end position="60"/>
    </location>
</feature>
<feature type="compositionally biased region" description="Basic and acidic residues" evidence="1">
    <location>
        <begin position="64"/>
        <end position="109"/>
    </location>
</feature>
<dbReference type="Proteomes" id="UP000010164">
    <property type="component" value="Unassembled WGS sequence"/>
</dbReference>
<evidence type="ECO:0000256" key="2">
    <source>
        <dbReference type="SAM" id="SignalP"/>
    </source>
</evidence>
<keyword evidence="5" id="KW-1185">Reference proteome</keyword>
<keyword evidence="2" id="KW-0732">Signal</keyword>
<feature type="region of interest" description="Disordered" evidence="1">
    <location>
        <begin position="34"/>
        <end position="156"/>
    </location>
</feature>
<gene>
    <name evidence="4" type="ORF">A11A3_08795</name>
</gene>
<evidence type="ECO:0000313" key="4">
    <source>
        <dbReference type="EMBL" id="EKF74506.1"/>
    </source>
</evidence>
<accession>L0WC37</accession>
<dbReference type="STRING" id="1177179.A11A3_08795"/>
<organism evidence="4 5">
    <name type="scientific">Alcanivorax hongdengensis A-11-3</name>
    <dbReference type="NCBI Taxonomy" id="1177179"/>
    <lineage>
        <taxon>Bacteria</taxon>
        <taxon>Pseudomonadati</taxon>
        <taxon>Pseudomonadota</taxon>
        <taxon>Gammaproteobacteria</taxon>
        <taxon>Oceanospirillales</taxon>
        <taxon>Alcanivoracaceae</taxon>
        <taxon>Alcanivorax</taxon>
    </lineage>
</organism>
<dbReference type="RefSeq" id="WP_008928938.1">
    <property type="nucleotide sequence ID" value="NZ_AMRJ01000011.1"/>
</dbReference>
<name>L0WC37_9GAMM</name>
<evidence type="ECO:0000259" key="3">
    <source>
        <dbReference type="Pfam" id="PF13511"/>
    </source>
</evidence>
<protein>
    <recommendedName>
        <fullName evidence="3">DUF4124 domain-containing protein</fullName>
    </recommendedName>
</protein>
<reference evidence="4 5" key="1">
    <citation type="journal article" date="2012" name="J. Bacteriol.">
        <title>Genome Sequence of the Alkane-Degrading Bacterium Alcanivorax hongdengensis Type Strain A-11-3.</title>
        <authorList>
            <person name="Lai Q."/>
            <person name="Shao Z."/>
        </authorList>
    </citation>
    <scope>NUCLEOTIDE SEQUENCE [LARGE SCALE GENOMIC DNA]</scope>
    <source>
        <strain evidence="4 5">A-11-3</strain>
    </source>
</reference>
<dbReference type="InterPro" id="IPR025392">
    <property type="entry name" value="DUF4124"/>
</dbReference>
<proteinExistence type="predicted"/>
<feature type="chain" id="PRO_5003947843" description="DUF4124 domain-containing protein" evidence="2">
    <location>
        <begin position="22"/>
        <end position="156"/>
    </location>
</feature>
<dbReference type="AlphaFoldDB" id="L0WC37"/>
<feature type="compositionally biased region" description="Basic and acidic residues" evidence="1">
    <location>
        <begin position="133"/>
        <end position="145"/>
    </location>
</feature>
<sequence length="156" mass="17900">MKKTTLLLGGVLMVLASSSFAAKFYKWTDENGTTHYDAQPPQDVQTKEVRTYNNASSDQASAIEKLEKQREQAAQERAKAEKQAQEQKRVEDNPDQVAKERCEQHRKNLDILTNKPTVRRKNPDTGEMEVMDQEERQKMIDDTQKALEQCQKDSGQ</sequence>
<comment type="caution">
    <text evidence="4">The sequence shown here is derived from an EMBL/GenBank/DDBJ whole genome shotgun (WGS) entry which is preliminary data.</text>
</comment>
<feature type="domain" description="DUF4124" evidence="3">
    <location>
        <begin position="12"/>
        <end position="63"/>
    </location>
</feature>
<dbReference type="Pfam" id="PF13511">
    <property type="entry name" value="DUF4124"/>
    <property type="match status" value="1"/>
</dbReference>
<evidence type="ECO:0000313" key="5">
    <source>
        <dbReference type="Proteomes" id="UP000010164"/>
    </source>
</evidence>
<dbReference type="PATRIC" id="fig|1177179.3.peg.1758"/>
<dbReference type="eggNOG" id="ENOG50339YA">
    <property type="taxonomic scope" value="Bacteria"/>
</dbReference>
<feature type="signal peptide" evidence="2">
    <location>
        <begin position="1"/>
        <end position="21"/>
    </location>
</feature>